<gene>
    <name evidence="1" type="ORF">N781_14295</name>
</gene>
<protein>
    <submittedName>
        <fullName evidence="1">Uncharacterized protein</fullName>
    </submittedName>
</protein>
<dbReference type="RefSeq" id="WP_026800108.1">
    <property type="nucleotide sequence ID" value="NZ_AULI01000006.1"/>
</dbReference>
<accession>A0A0A5GIH3</accession>
<proteinExistence type="predicted"/>
<name>A0A0A5GIH3_9BACI</name>
<dbReference type="OrthoDB" id="2875895at2"/>
<dbReference type="AlphaFoldDB" id="A0A0A5GIH3"/>
<comment type="caution">
    <text evidence="1">The sequence shown here is derived from an EMBL/GenBank/DDBJ whole genome shotgun (WGS) entry which is preliminary data.</text>
</comment>
<reference evidence="1 2" key="1">
    <citation type="submission" date="2013-08" db="EMBL/GenBank/DDBJ databases">
        <authorList>
            <person name="Huang J."/>
            <person name="Wang G."/>
        </authorList>
    </citation>
    <scope>NUCLEOTIDE SEQUENCE [LARGE SCALE GENOMIC DNA]</scope>
    <source>
        <strain evidence="1 2">JSM 076056</strain>
    </source>
</reference>
<evidence type="ECO:0000313" key="1">
    <source>
        <dbReference type="EMBL" id="KGX93031.1"/>
    </source>
</evidence>
<dbReference type="eggNOG" id="ENOG5030CG3">
    <property type="taxonomic scope" value="Bacteria"/>
</dbReference>
<keyword evidence="2" id="KW-1185">Reference proteome</keyword>
<sequence>MEECHSIFKEKNYMDMKVTSKSILFQHNDTGDSIYLLPNKEITIVLNPTLVEGNAYLLSQSTGHLHNTSFREFPKRINKGDDNIHYGYSFKFQTTEELAGFLELVG</sequence>
<organism evidence="1 2">
    <name type="scientific">Pontibacillus halophilus JSM 076056 = DSM 19796</name>
    <dbReference type="NCBI Taxonomy" id="1385510"/>
    <lineage>
        <taxon>Bacteria</taxon>
        <taxon>Bacillati</taxon>
        <taxon>Bacillota</taxon>
        <taxon>Bacilli</taxon>
        <taxon>Bacillales</taxon>
        <taxon>Bacillaceae</taxon>
        <taxon>Pontibacillus</taxon>
    </lineage>
</organism>
<dbReference type="Proteomes" id="UP000030528">
    <property type="component" value="Unassembled WGS sequence"/>
</dbReference>
<evidence type="ECO:0000313" key="2">
    <source>
        <dbReference type="Proteomes" id="UP000030528"/>
    </source>
</evidence>
<dbReference type="EMBL" id="AVPE01000004">
    <property type="protein sequence ID" value="KGX93031.1"/>
    <property type="molecule type" value="Genomic_DNA"/>
</dbReference>